<dbReference type="Proteomes" id="UP000184148">
    <property type="component" value="Unassembled WGS sequence"/>
</dbReference>
<accession>A0A1M5CUQ1</accession>
<sequence length="83" mass="9007">MSLEPLKSARKKTVGAKQTLKAVEKLQAKQVYWAADAEARVVDPILRICSSKNIPTVKVESMKDLGRACGIEVGCAIASITEY</sequence>
<feature type="domain" description="Ribosomal protein eL8/eL30/eS12/Gadd45" evidence="1">
    <location>
        <begin position="7"/>
        <end position="82"/>
    </location>
</feature>
<dbReference type="InterPro" id="IPR029064">
    <property type="entry name" value="Ribosomal_eL30-like_sf"/>
</dbReference>
<proteinExistence type="predicted"/>
<keyword evidence="2" id="KW-0689">Ribosomal protein</keyword>
<dbReference type="EMBL" id="FQUY01000037">
    <property type="protein sequence ID" value="SHF58475.1"/>
    <property type="molecule type" value="Genomic_DNA"/>
</dbReference>
<keyword evidence="3" id="KW-1185">Reference proteome</keyword>
<evidence type="ECO:0000259" key="1">
    <source>
        <dbReference type="Pfam" id="PF01248"/>
    </source>
</evidence>
<dbReference type="RefSeq" id="WP_073240196.1">
    <property type="nucleotide sequence ID" value="NZ_FQUY01000037.1"/>
</dbReference>
<dbReference type="Pfam" id="PF01248">
    <property type="entry name" value="Ribosomal_L7Ae"/>
    <property type="match status" value="1"/>
</dbReference>
<evidence type="ECO:0000313" key="2">
    <source>
        <dbReference type="EMBL" id="SHF58475.1"/>
    </source>
</evidence>
<dbReference type="OrthoDB" id="2353623at2"/>
<name>A0A1M5CUQ1_9FIRM</name>
<dbReference type="InterPro" id="IPR004038">
    <property type="entry name" value="Ribosomal_eL8/eL30/eS12/Gad45"/>
</dbReference>
<protein>
    <submittedName>
        <fullName evidence="2">Large subunit ribosomal protein L7A</fullName>
    </submittedName>
</protein>
<keyword evidence="2" id="KW-0687">Ribonucleoprotein</keyword>
<dbReference type="AlphaFoldDB" id="A0A1M5CUQ1"/>
<dbReference type="STRING" id="1121429.SAMN02745133_03034"/>
<dbReference type="SUPFAM" id="SSF55315">
    <property type="entry name" value="L30e-like"/>
    <property type="match status" value="1"/>
</dbReference>
<evidence type="ECO:0000313" key="3">
    <source>
        <dbReference type="Proteomes" id="UP000184148"/>
    </source>
</evidence>
<organism evidence="2 3">
    <name type="scientific">Desulforamulus putei DSM 12395</name>
    <dbReference type="NCBI Taxonomy" id="1121429"/>
    <lineage>
        <taxon>Bacteria</taxon>
        <taxon>Bacillati</taxon>
        <taxon>Bacillota</taxon>
        <taxon>Clostridia</taxon>
        <taxon>Eubacteriales</taxon>
        <taxon>Peptococcaceae</taxon>
        <taxon>Desulforamulus</taxon>
    </lineage>
</organism>
<gene>
    <name evidence="2" type="ORF">SAMN02745133_03034</name>
</gene>
<dbReference type="Gene3D" id="3.30.1330.30">
    <property type="match status" value="1"/>
</dbReference>
<reference evidence="3" key="1">
    <citation type="submission" date="2016-11" db="EMBL/GenBank/DDBJ databases">
        <authorList>
            <person name="Varghese N."/>
            <person name="Submissions S."/>
        </authorList>
    </citation>
    <scope>NUCLEOTIDE SEQUENCE [LARGE SCALE GENOMIC DNA]</scope>
    <source>
        <strain evidence="3">DSM 12395</strain>
    </source>
</reference>
<dbReference type="GO" id="GO:0005840">
    <property type="term" value="C:ribosome"/>
    <property type="evidence" value="ECO:0007669"/>
    <property type="project" value="UniProtKB-KW"/>
</dbReference>